<evidence type="ECO:0000256" key="2">
    <source>
        <dbReference type="SAM" id="MobiDB-lite"/>
    </source>
</evidence>
<evidence type="ECO:0000313" key="3">
    <source>
        <dbReference type="EMBL" id="CAH1242901.1"/>
    </source>
</evidence>
<dbReference type="Gene3D" id="2.40.128.20">
    <property type="match status" value="1"/>
</dbReference>
<dbReference type="GO" id="GO:0008289">
    <property type="term" value="F:lipid binding"/>
    <property type="evidence" value="ECO:0007669"/>
    <property type="project" value="InterPro"/>
</dbReference>
<dbReference type="InterPro" id="IPR012674">
    <property type="entry name" value="Calycin"/>
</dbReference>
<dbReference type="CDD" id="cd00742">
    <property type="entry name" value="FABP"/>
    <property type="match status" value="1"/>
</dbReference>
<dbReference type="Pfam" id="PF14651">
    <property type="entry name" value="Lipocalin_7"/>
    <property type="match status" value="1"/>
</dbReference>
<dbReference type="EMBL" id="OV696698">
    <property type="protein sequence ID" value="CAH1242901.1"/>
    <property type="molecule type" value="Genomic_DNA"/>
</dbReference>
<proteinExistence type="inferred from homology"/>
<sequence>MVIGSLHCPVSGGDYKSWGRRANPPDFLTPSASKHRHRPVNPFHAHSATEKRTSNMSIADHNGTWKQLSAENFIALLDVIGVSDEVRARFKASDAALVTSVAVEGDTVTWSTGTQTGVTISKNTYSWGQEFEEASLDGKRRMTIHTYEGGSKILTVIPNFDGQGTPMNMTREVVDGNKVVIISYKGITANLIYEKI</sequence>
<keyword evidence="4" id="KW-1185">Reference proteome</keyword>
<dbReference type="AlphaFoldDB" id="A0A8J9YW51"/>
<dbReference type="OrthoDB" id="195110at2759"/>
<accession>A0A8J9YW51</accession>
<reference evidence="3" key="1">
    <citation type="submission" date="2022-01" db="EMBL/GenBank/DDBJ databases">
        <authorList>
            <person name="Braso-Vives M."/>
        </authorList>
    </citation>
    <scope>NUCLEOTIDE SEQUENCE</scope>
</reference>
<dbReference type="InterPro" id="IPR000463">
    <property type="entry name" value="Fatty_acid-bd"/>
</dbReference>
<evidence type="ECO:0000313" key="4">
    <source>
        <dbReference type="Proteomes" id="UP000838412"/>
    </source>
</evidence>
<dbReference type="Proteomes" id="UP000838412">
    <property type="component" value="Chromosome 13"/>
</dbReference>
<gene>
    <name evidence="3" type="primary">PMP2</name>
    <name evidence="3" type="ORF">BLAG_LOCUS6081</name>
</gene>
<organism evidence="3 4">
    <name type="scientific">Branchiostoma lanceolatum</name>
    <name type="common">Common lancelet</name>
    <name type="synonym">Amphioxus lanceolatum</name>
    <dbReference type="NCBI Taxonomy" id="7740"/>
    <lineage>
        <taxon>Eukaryota</taxon>
        <taxon>Metazoa</taxon>
        <taxon>Chordata</taxon>
        <taxon>Cephalochordata</taxon>
        <taxon>Leptocardii</taxon>
        <taxon>Amphioxiformes</taxon>
        <taxon>Branchiostomatidae</taxon>
        <taxon>Branchiostoma</taxon>
    </lineage>
</organism>
<comment type="similarity">
    <text evidence="1">Belongs to the calycin superfamily. Fatty-acid binding protein (FABP) family.</text>
</comment>
<name>A0A8J9YW51_BRALA</name>
<protein>
    <submittedName>
        <fullName evidence="3">PMP2 protein</fullName>
    </submittedName>
</protein>
<dbReference type="PANTHER" id="PTHR11955">
    <property type="entry name" value="FATTY ACID BINDING PROTEIN"/>
    <property type="match status" value="1"/>
</dbReference>
<dbReference type="SUPFAM" id="SSF50814">
    <property type="entry name" value="Lipocalins"/>
    <property type="match status" value="1"/>
</dbReference>
<dbReference type="PRINTS" id="PR00178">
    <property type="entry name" value="FATTYACIDBP"/>
</dbReference>
<evidence type="ECO:0000256" key="1">
    <source>
        <dbReference type="ARBA" id="ARBA00008390"/>
    </source>
</evidence>
<feature type="region of interest" description="Disordered" evidence="2">
    <location>
        <begin position="19"/>
        <end position="40"/>
    </location>
</feature>
<dbReference type="InterPro" id="IPR031259">
    <property type="entry name" value="ILBP"/>
</dbReference>